<feature type="transmembrane region" description="Helical" evidence="6">
    <location>
        <begin position="119"/>
        <end position="141"/>
    </location>
</feature>
<feature type="domain" description="Major facilitator superfamily (MFS) profile" evidence="7">
    <location>
        <begin position="53"/>
        <end position="473"/>
    </location>
</feature>
<dbReference type="PANTHER" id="PTHR43791:SF54">
    <property type="entry name" value="MAJOR FACILITATOR SUPERFAMILY (MFS) PROFILE DOMAIN-CONTAINING PROTEIN-RELATED"/>
    <property type="match status" value="1"/>
</dbReference>
<evidence type="ECO:0000256" key="6">
    <source>
        <dbReference type="SAM" id="Phobius"/>
    </source>
</evidence>
<feature type="transmembrane region" description="Helical" evidence="6">
    <location>
        <begin position="324"/>
        <end position="343"/>
    </location>
</feature>
<dbReference type="GO" id="GO:0016020">
    <property type="term" value="C:membrane"/>
    <property type="evidence" value="ECO:0007669"/>
    <property type="project" value="UniProtKB-SubCell"/>
</dbReference>
<dbReference type="AlphaFoldDB" id="A0A225ADG1"/>
<dbReference type="Pfam" id="PF07690">
    <property type="entry name" value="MFS_1"/>
    <property type="match status" value="1"/>
</dbReference>
<evidence type="ECO:0000256" key="4">
    <source>
        <dbReference type="ARBA" id="ARBA00022989"/>
    </source>
</evidence>
<feature type="transmembrane region" description="Helical" evidence="6">
    <location>
        <begin position="147"/>
        <end position="169"/>
    </location>
</feature>
<keyword evidence="9" id="KW-1185">Reference proteome</keyword>
<keyword evidence="5 6" id="KW-0472">Membrane</keyword>
<dbReference type="PROSITE" id="PS50850">
    <property type="entry name" value="MFS"/>
    <property type="match status" value="1"/>
</dbReference>
<keyword evidence="3 6" id="KW-0812">Transmembrane</keyword>
<dbReference type="OrthoDB" id="2962993at2759"/>
<feature type="transmembrane region" description="Helical" evidence="6">
    <location>
        <begin position="181"/>
        <end position="202"/>
    </location>
</feature>
<evidence type="ECO:0000259" key="7">
    <source>
        <dbReference type="PROSITE" id="PS50850"/>
    </source>
</evidence>
<feature type="transmembrane region" description="Helical" evidence="6">
    <location>
        <begin position="417"/>
        <end position="436"/>
    </location>
</feature>
<proteinExistence type="predicted"/>
<reference evidence="8 9" key="1">
    <citation type="submission" date="2015-06" db="EMBL/GenBank/DDBJ databases">
        <title>Talaromyces atroroseus IBT 11181 draft genome.</title>
        <authorList>
            <person name="Rasmussen K.B."/>
            <person name="Rasmussen S."/>
            <person name="Petersen B."/>
            <person name="Sicheritz-Ponten T."/>
            <person name="Mortensen U.H."/>
            <person name="Thrane U."/>
        </authorList>
    </citation>
    <scope>NUCLEOTIDE SEQUENCE [LARGE SCALE GENOMIC DNA]</scope>
    <source>
        <strain evidence="8 9">IBT 11181</strain>
    </source>
</reference>
<evidence type="ECO:0000313" key="9">
    <source>
        <dbReference type="Proteomes" id="UP000214365"/>
    </source>
</evidence>
<dbReference type="FunFam" id="1.20.1250.20:FF:000013">
    <property type="entry name" value="MFS general substrate transporter"/>
    <property type="match status" value="1"/>
</dbReference>
<evidence type="ECO:0000256" key="1">
    <source>
        <dbReference type="ARBA" id="ARBA00004141"/>
    </source>
</evidence>
<feature type="transmembrane region" description="Helical" evidence="6">
    <location>
        <begin position="380"/>
        <end position="405"/>
    </location>
</feature>
<evidence type="ECO:0000256" key="5">
    <source>
        <dbReference type="ARBA" id="ARBA00023136"/>
    </source>
</evidence>
<gene>
    <name evidence="8" type="ORF">UA08_06355</name>
</gene>
<protein>
    <recommendedName>
        <fullName evidence="7">Major facilitator superfamily (MFS) profile domain-containing protein</fullName>
    </recommendedName>
</protein>
<evidence type="ECO:0000313" key="8">
    <source>
        <dbReference type="EMBL" id="OKL58480.1"/>
    </source>
</evidence>
<keyword evidence="4 6" id="KW-1133">Transmembrane helix</keyword>
<feature type="transmembrane region" description="Helical" evidence="6">
    <location>
        <begin position="214"/>
        <end position="234"/>
    </location>
</feature>
<dbReference type="FunFam" id="1.20.1250.20:FF:000057">
    <property type="entry name" value="MFS general substrate transporter"/>
    <property type="match status" value="1"/>
</dbReference>
<dbReference type="InterPro" id="IPR011701">
    <property type="entry name" value="MFS"/>
</dbReference>
<dbReference type="RefSeq" id="XP_020118601.1">
    <property type="nucleotide sequence ID" value="XM_020268669.1"/>
</dbReference>
<accession>A0A225ADG1</accession>
<keyword evidence="2" id="KW-0813">Transport</keyword>
<comment type="caution">
    <text evidence="8">The sequence shown here is derived from an EMBL/GenBank/DDBJ whole genome shotgun (WGS) entry which is preliminary data.</text>
</comment>
<dbReference type="GeneID" id="31006111"/>
<evidence type="ECO:0000256" key="3">
    <source>
        <dbReference type="ARBA" id="ARBA00022692"/>
    </source>
</evidence>
<dbReference type="GO" id="GO:0022857">
    <property type="term" value="F:transmembrane transporter activity"/>
    <property type="evidence" value="ECO:0007669"/>
    <property type="project" value="InterPro"/>
</dbReference>
<dbReference type="PANTHER" id="PTHR43791">
    <property type="entry name" value="PERMEASE-RELATED"/>
    <property type="match status" value="1"/>
</dbReference>
<organism evidence="8 9">
    <name type="scientific">Talaromyces atroroseus</name>
    <dbReference type="NCBI Taxonomy" id="1441469"/>
    <lineage>
        <taxon>Eukaryota</taxon>
        <taxon>Fungi</taxon>
        <taxon>Dikarya</taxon>
        <taxon>Ascomycota</taxon>
        <taxon>Pezizomycotina</taxon>
        <taxon>Eurotiomycetes</taxon>
        <taxon>Eurotiomycetidae</taxon>
        <taxon>Eurotiales</taxon>
        <taxon>Trichocomaceae</taxon>
        <taxon>Talaromyces</taxon>
        <taxon>Talaromyces sect. Trachyspermi</taxon>
    </lineage>
</organism>
<feature type="transmembrane region" description="Helical" evidence="6">
    <location>
        <begin position="442"/>
        <end position="469"/>
    </location>
</feature>
<dbReference type="InterPro" id="IPR020846">
    <property type="entry name" value="MFS_dom"/>
</dbReference>
<dbReference type="Gene3D" id="1.20.1250.20">
    <property type="entry name" value="MFS general substrate transporter like domains"/>
    <property type="match status" value="2"/>
</dbReference>
<feature type="transmembrane region" description="Helical" evidence="6">
    <location>
        <begin position="355"/>
        <end position="374"/>
    </location>
</feature>
<dbReference type="Proteomes" id="UP000214365">
    <property type="component" value="Unassembled WGS sequence"/>
</dbReference>
<comment type="subcellular location">
    <subcellularLocation>
        <location evidence="1">Membrane</location>
        <topology evidence="1">Multi-pass membrane protein</topology>
    </subcellularLocation>
</comment>
<dbReference type="InterPro" id="IPR036259">
    <property type="entry name" value="MFS_trans_sf"/>
</dbReference>
<dbReference type="EMBL" id="LFMY01000009">
    <property type="protein sequence ID" value="OKL58480.1"/>
    <property type="molecule type" value="Genomic_DNA"/>
</dbReference>
<feature type="transmembrane region" description="Helical" evidence="6">
    <location>
        <begin position="93"/>
        <end position="112"/>
    </location>
</feature>
<dbReference type="SUPFAM" id="SSF103473">
    <property type="entry name" value="MFS general substrate transporter"/>
    <property type="match status" value="1"/>
</dbReference>
<feature type="transmembrane region" description="Helical" evidence="6">
    <location>
        <begin position="288"/>
        <end position="312"/>
    </location>
</feature>
<dbReference type="STRING" id="1441469.A0A225ADG1"/>
<evidence type="ECO:0000256" key="2">
    <source>
        <dbReference type="ARBA" id="ARBA00022448"/>
    </source>
</evidence>
<name>A0A225ADG1_TALAT</name>
<sequence length="507" mass="55886">MEPIKPSTTSKDAEVEGSVADVTSTEYEYYCWLSGTFSDERLNKLVRKIDYHVLPQLVIVYLLAYIDRSNSGNAKLFGALQDLHMSSQQWNTALSVFFVTYAFGGVPSNIMLNRVGPRFWLPTLLIGCGIIIVCGGLQSSYGGWTAFRVLLGLIEAGIFPGCSFILTSWYSPKELHTRMTVFYSAASIAGAFSGLLAYGLGYLDGTWGYRGWRWIYVIEGLLAVVVGLASFFWISPDPARVKGWLTEEEKEFLLLRHKYSAGGETGVKEKEEFSWEDVKKAFRSVHTYAVALIEFTVATVVYGISFVLPTIVENLGYSNVKAQAMTAPPYVFACLVTIFSGWAADRYRQRTLSIILPNAMAVIGFVIIIASVRYPHVPGVTYFGILLMAGGLYPISPAVMAWVALNMAGHTKRAAGIGLMISISQLGGILGSNIFLSNEAPTYPIGFGLCLAMLAAFGVIWPAIYYFILKNINNKRAAMPAEDILAKYTSEELTEMGDESPLFRYSL</sequence>